<keyword evidence="1" id="KW-0378">Hydrolase</keyword>
<evidence type="ECO:0000256" key="1">
    <source>
        <dbReference type="ARBA" id="ARBA00022801"/>
    </source>
</evidence>
<dbReference type="SUPFAM" id="SSF53474">
    <property type="entry name" value="alpha/beta-Hydrolases"/>
    <property type="match status" value="1"/>
</dbReference>
<proteinExistence type="predicted"/>
<organism evidence="3 4">
    <name type="scientific">Clostridium beijerinckii</name>
    <name type="common">Clostridium MP</name>
    <dbReference type="NCBI Taxonomy" id="1520"/>
    <lineage>
        <taxon>Bacteria</taxon>
        <taxon>Bacillati</taxon>
        <taxon>Bacillota</taxon>
        <taxon>Clostridia</taxon>
        <taxon>Eubacteriales</taxon>
        <taxon>Clostridiaceae</taxon>
        <taxon>Clostridium</taxon>
    </lineage>
</organism>
<sequence>MKQEIYICGKKKSELVKEIFSSLPPDFLEGVNANISDIKTKYLDVPYCNLPDSKTLDIYLPDQSEKPFPVLVFFFGGGFLFGDKRGTQLEIPLLARKLGFAIVSVNYTLSSEGEYPRLVYDVKSAIRYLRANAEQYGLDSEKIIAIGFSAGGTLAALLGTTSGVKELEELSFGNPDYSSDVQGVIDFCGPTNILDIKYQMSEHILKTGISPSLSYGNPDSIESLLFGALASDVPEKVQAFSPITHVNSNIPKFLIVHGVQDDSVPPQQSIELAKLIKEKAGKDKVELHILDDAGHCDEAFFKDAVPLMFNFLKKYI</sequence>
<dbReference type="InterPro" id="IPR050300">
    <property type="entry name" value="GDXG_lipolytic_enzyme"/>
</dbReference>
<gene>
    <name evidence="3" type="ORF">LF65_03270</name>
</gene>
<dbReference type="Pfam" id="PF20434">
    <property type="entry name" value="BD-FAE"/>
    <property type="match status" value="1"/>
</dbReference>
<feature type="domain" description="BD-FAE-like" evidence="2">
    <location>
        <begin position="56"/>
        <end position="274"/>
    </location>
</feature>
<dbReference type="KEGG" id="cbei:LF65_03270"/>
<dbReference type="PANTHER" id="PTHR48081">
    <property type="entry name" value="AB HYDROLASE SUPERFAMILY PROTEIN C4A8.06C"/>
    <property type="match status" value="1"/>
</dbReference>
<accession>A0A0B5QSI9</accession>
<dbReference type="RefSeq" id="WP_041897294.1">
    <property type="nucleotide sequence ID" value="NZ_CP010086.2"/>
</dbReference>
<reference evidence="4" key="1">
    <citation type="submission" date="2014-12" db="EMBL/GenBank/DDBJ databases">
        <title>Genome sequence of Clostridium beijerinckii strain 59B.</title>
        <authorList>
            <person name="Little G.T."/>
            <person name="Minton N.P."/>
        </authorList>
    </citation>
    <scope>NUCLEOTIDE SEQUENCE [LARGE SCALE GENOMIC DNA]</scope>
    <source>
        <strain evidence="4">59B</strain>
    </source>
</reference>
<dbReference type="STRING" id="1520.LF65_03270"/>
<evidence type="ECO:0000313" key="4">
    <source>
        <dbReference type="Proteomes" id="UP000031866"/>
    </source>
</evidence>
<name>A0A0B5QSI9_CLOBE</name>
<dbReference type="GO" id="GO:0016787">
    <property type="term" value="F:hydrolase activity"/>
    <property type="evidence" value="ECO:0007669"/>
    <property type="project" value="UniProtKB-KW"/>
</dbReference>
<dbReference type="Gene3D" id="3.40.50.1820">
    <property type="entry name" value="alpha/beta hydrolase"/>
    <property type="match status" value="1"/>
</dbReference>
<protein>
    <recommendedName>
        <fullName evidence="2">BD-FAE-like domain-containing protein</fullName>
    </recommendedName>
</protein>
<dbReference type="AlphaFoldDB" id="A0A0B5QSI9"/>
<dbReference type="Proteomes" id="UP000031866">
    <property type="component" value="Chromosome"/>
</dbReference>
<evidence type="ECO:0000313" key="3">
    <source>
        <dbReference type="EMBL" id="AJG99833.1"/>
    </source>
</evidence>
<dbReference type="PANTHER" id="PTHR48081:SF13">
    <property type="entry name" value="ALPHA_BETA HYDROLASE"/>
    <property type="match status" value="1"/>
</dbReference>
<dbReference type="EMBL" id="CP010086">
    <property type="protein sequence ID" value="AJG99833.1"/>
    <property type="molecule type" value="Genomic_DNA"/>
</dbReference>
<dbReference type="InterPro" id="IPR049492">
    <property type="entry name" value="BD-FAE-like_dom"/>
</dbReference>
<evidence type="ECO:0000259" key="2">
    <source>
        <dbReference type="Pfam" id="PF20434"/>
    </source>
</evidence>
<dbReference type="OrthoDB" id="24847at2"/>
<dbReference type="InterPro" id="IPR029058">
    <property type="entry name" value="AB_hydrolase_fold"/>
</dbReference>